<proteinExistence type="predicted"/>
<gene>
    <name evidence="1" type="ORF">A2U01_0009214</name>
</gene>
<comment type="caution">
    <text evidence="1">The sequence shown here is derived from an EMBL/GenBank/DDBJ whole genome shotgun (WGS) entry which is preliminary data.</text>
</comment>
<name>A0A392MLG2_9FABA</name>
<feature type="non-terminal residue" evidence="1">
    <location>
        <position position="352"/>
    </location>
</feature>
<dbReference type="EMBL" id="LXQA010013962">
    <property type="protein sequence ID" value="MCH88330.1"/>
    <property type="molecule type" value="Genomic_DNA"/>
</dbReference>
<dbReference type="AlphaFoldDB" id="A0A392MLG2"/>
<sequence>MYFIYHDDNQGRGEFAAEHIVVFSLCDWDCSSREGPRNSTVGRKLKVFLVVIHYLHCAVNVVMKPVLWMIGNYGARVGKHYDPYALPEFEYFDYRGLVPEEKTMAARVVVGVSNYYFIIIGTLHTNINREAKAKWHPCIIFQNYHVSKEYFPIFGDLCEFGDIQVEDKRMKSVEQSNYICETVFAARLFEGSLCIYKQWNPGDNYSIFNYYCTKRILMQIAAKVVLLVIKFLEIGKGYANSNALMFATTILKSSAMVISWDPGKFNTFMTGVAYQCCLRNSLSIYDLLNLVFDRGKIWLKSILVLLLLVYDRGKFWSSMHLGVQVMTDLTVFHGLIPMCFSSELKGHLAARR</sequence>
<dbReference type="Proteomes" id="UP000265520">
    <property type="component" value="Unassembled WGS sequence"/>
</dbReference>
<evidence type="ECO:0000313" key="2">
    <source>
        <dbReference type="Proteomes" id="UP000265520"/>
    </source>
</evidence>
<keyword evidence="2" id="KW-1185">Reference proteome</keyword>
<organism evidence="1 2">
    <name type="scientific">Trifolium medium</name>
    <dbReference type="NCBI Taxonomy" id="97028"/>
    <lineage>
        <taxon>Eukaryota</taxon>
        <taxon>Viridiplantae</taxon>
        <taxon>Streptophyta</taxon>
        <taxon>Embryophyta</taxon>
        <taxon>Tracheophyta</taxon>
        <taxon>Spermatophyta</taxon>
        <taxon>Magnoliopsida</taxon>
        <taxon>eudicotyledons</taxon>
        <taxon>Gunneridae</taxon>
        <taxon>Pentapetalae</taxon>
        <taxon>rosids</taxon>
        <taxon>fabids</taxon>
        <taxon>Fabales</taxon>
        <taxon>Fabaceae</taxon>
        <taxon>Papilionoideae</taxon>
        <taxon>50 kb inversion clade</taxon>
        <taxon>NPAAA clade</taxon>
        <taxon>Hologalegina</taxon>
        <taxon>IRL clade</taxon>
        <taxon>Trifolieae</taxon>
        <taxon>Trifolium</taxon>
    </lineage>
</organism>
<protein>
    <submittedName>
        <fullName evidence="1">Putative polygalacturonase-like</fullName>
    </submittedName>
</protein>
<reference evidence="1 2" key="1">
    <citation type="journal article" date="2018" name="Front. Plant Sci.">
        <title>Red Clover (Trifolium pratense) and Zigzag Clover (T. medium) - A Picture of Genomic Similarities and Differences.</title>
        <authorList>
            <person name="Dluhosova J."/>
            <person name="Istvanek J."/>
            <person name="Nedelnik J."/>
            <person name="Repkova J."/>
        </authorList>
    </citation>
    <scope>NUCLEOTIDE SEQUENCE [LARGE SCALE GENOMIC DNA]</scope>
    <source>
        <strain evidence="2">cv. 10/8</strain>
        <tissue evidence="1">Leaf</tissue>
    </source>
</reference>
<evidence type="ECO:0000313" key="1">
    <source>
        <dbReference type="EMBL" id="MCH88330.1"/>
    </source>
</evidence>
<accession>A0A392MLG2</accession>